<dbReference type="GO" id="GO:0015627">
    <property type="term" value="C:type II protein secretion system complex"/>
    <property type="evidence" value="ECO:0007669"/>
    <property type="project" value="InterPro"/>
</dbReference>
<organism evidence="4 5">
    <name type="scientific">Marinobacter salarius</name>
    <dbReference type="NCBI Taxonomy" id="1420917"/>
    <lineage>
        <taxon>Bacteria</taxon>
        <taxon>Pseudomonadati</taxon>
        <taxon>Pseudomonadota</taxon>
        <taxon>Gammaproteobacteria</taxon>
        <taxon>Pseudomonadales</taxon>
        <taxon>Marinobacteraceae</taxon>
        <taxon>Marinobacter</taxon>
    </lineage>
</organism>
<evidence type="ECO:0000256" key="1">
    <source>
        <dbReference type="SAM" id="MobiDB-lite"/>
    </source>
</evidence>
<dbReference type="InterPro" id="IPR032389">
    <property type="entry name" value="GspB_C"/>
</dbReference>
<dbReference type="GeneID" id="77255980"/>
<protein>
    <submittedName>
        <fullName evidence="4">General secretion pathway protein B</fullName>
    </submittedName>
</protein>
<feature type="transmembrane region" description="Helical" evidence="2">
    <location>
        <begin position="40"/>
        <end position="60"/>
    </location>
</feature>
<gene>
    <name evidence="4" type="primary">outB</name>
    <name evidence="4" type="ORF">MARSALSMR5_02030</name>
</gene>
<feature type="region of interest" description="Disordered" evidence="1">
    <location>
        <begin position="93"/>
        <end position="171"/>
    </location>
</feature>
<accession>A0A1W6K9J8</accession>
<feature type="compositionally biased region" description="Polar residues" evidence="1">
    <location>
        <begin position="101"/>
        <end position="116"/>
    </location>
</feature>
<keyword evidence="2" id="KW-0472">Membrane</keyword>
<dbReference type="RefSeq" id="WP_085680522.1">
    <property type="nucleotide sequence ID" value="NZ_CP020931.1"/>
</dbReference>
<proteinExistence type="predicted"/>
<dbReference type="EMBL" id="CP020931">
    <property type="protein sequence ID" value="ARM84105.1"/>
    <property type="molecule type" value="Genomic_DNA"/>
</dbReference>
<evidence type="ECO:0000313" key="5">
    <source>
        <dbReference type="Proteomes" id="UP000193100"/>
    </source>
</evidence>
<evidence type="ECO:0000259" key="3">
    <source>
        <dbReference type="Pfam" id="PF16537"/>
    </source>
</evidence>
<feature type="domain" description="Type II secretion system protein GspB C-terminal" evidence="3">
    <location>
        <begin position="189"/>
        <end position="245"/>
    </location>
</feature>
<name>A0A1W6K9J8_9GAMM</name>
<dbReference type="Pfam" id="PF16537">
    <property type="entry name" value="T2SSB"/>
    <property type="match status" value="1"/>
</dbReference>
<evidence type="ECO:0000313" key="4">
    <source>
        <dbReference type="EMBL" id="ARM84105.1"/>
    </source>
</evidence>
<reference evidence="4 5" key="1">
    <citation type="submission" date="2017-04" db="EMBL/GenBank/DDBJ databases">
        <title>Genome Sequence of Marinobacter salarius strain SMR5 Isolated from a culture of the Diatom Skeletonema marinoi.</title>
        <authorList>
            <person name="Topel M."/>
            <person name="Pinder M.I.M."/>
            <person name="Johansson O.N."/>
            <person name="Kourtchenko O."/>
            <person name="Godhe A."/>
            <person name="Clarke A.K."/>
        </authorList>
    </citation>
    <scope>NUCLEOTIDE SEQUENCE [LARGE SCALE GENOMIC DNA]</scope>
    <source>
        <strain evidence="4 5">SMR5</strain>
    </source>
</reference>
<dbReference type="AlphaFoldDB" id="A0A1W6K9J8"/>
<keyword evidence="2" id="KW-1133">Transmembrane helix</keyword>
<keyword evidence="2" id="KW-0812">Transmembrane</keyword>
<dbReference type="Proteomes" id="UP000193100">
    <property type="component" value="Chromosome"/>
</dbReference>
<sequence length="255" mass="27833">MSYILDALRKSETERRQGRIPDLGQQVQLIHKLRKKSIPILVWVALGLVLNAAVLAWIFWPQGRQASLTDQTIPSAGVAAPAPTPTVEPVMVDDKPEPAGQVSTPERVQSPPTSDTLEGAIEIPTPGANTDSPADAVAETGDENERERPTVIVPTPRTPSAVNPSERDGATAQTAPHLVELPLSFQKRVPDLIFNSHIYASEPSARRVMINDNYLRPGESFSGITVERITEEGVELSMDGRRFRVGVVRNWVSPD</sequence>
<dbReference type="STRING" id="1420917.AU15_07400"/>
<feature type="compositionally biased region" description="Low complexity" evidence="1">
    <location>
        <begin position="150"/>
        <end position="159"/>
    </location>
</feature>
<evidence type="ECO:0000256" key="2">
    <source>
        <dbReference type="SAM" id="Phobius"/>
    </source>
</evidence>